<evidence type="ECO:0000313" key="1">
    <source>
        <dbReference type="EMBL" id="QBD79145.1"/>
    </source>
</evidence>
<dbReference type="KEGG" id="kbs:EPA93_25460"/>
<name>A0A4P6JUU2_KTERU</name>
<dbReference type="Gene3D" id="2.30.110.10">
    <property type="entry name" value="Electron Transport, Fmn-binding Protein, Chain A"/>
    <property type="match status" value="1"/>
</dbReference>
<dbReference type="InterPro" id="IPR012349">
    <property type="entry name" value="Split_barrel_FMN-bd"/>
</dbReference>
<dbReference type="EMBL" id="CP035758">
    <property type="protein sequence ID" value="QBD79145.1"/>
    <property type="molecule type" value="Genomic_DNA"/>
</dbReference>
<dbReference type="OrthoDB" id="3378501at2"/>
<proteinExistence type="predicted"/>
<dbReference type="AlphaFoldDB" id="A0A4P6JUU2"/>
<keyword evidence="2" id="KW-1185">Reference proteome</keyword>
<dbReference type="GO" id="GO:0016491">
    <property type="term" value="F:oxidoreductase activity"/>
    <property type="evidence" value="ECO:0007669"/>
    <property type="project" value="InterPro"/>
</dbReference>
<dbReference type="SUPFAM" id="SSF50475">
    <property type="entry name" value="FMN-binding split barrel"/>
    <property type="match status" value="1"/>
</dbReference>
<evidence type="ECO:0000313" key="2">
    <source>
        <dbReference type="Proteomes" id="UP000290365"/>
    </source>
</evidence>
<dbReference type="Pfam" id="PF04075">
    <property type="entry name" value="F420H2_quin_red"/>
    <property type="match status" value="1"/>
</dbReference>
<protein>
    <submittedName>
        <fullName evidence="1">DUF385 domain-containing protein</fullName>
    </submittedName>
</protein>
<reference evidence="1 2" key="1">
    <citation type="submission" date="2019-01" db="EMBL/GenBank/DDBJ databases">
        <title>Ktedonosporobacter rubrisoli SCAWS-G2.</title>
        <authorList>
            <person name="Huang Y."/>
            <person name="Yan B."/>
        </authorList>
    </citation>
    <scope>NUCLEOTIDE SEQUENCE [LARGE SCALE GENOMIC DNA]</scope>
    <source>
        <strain evidence="1 2">SCAWS-G2</strain>
    </source>
</reference>
<gene>
    <name evidence="1" type="ORF">EPA93_25460</name>
</gene>
<sequence>MFCSLNSKDDSMATNLAHLASEEVFYLTTIGRVSGRPHKVELWFALNGQTLYILHEGVVGDWIKNVERQPDVLVTIKDTQFTGKARLVKDRKEDELARQLLAGKYQKSADHLVEWVHAPLCFAVDLTI</sequence>
<organism evidence="1 2">
    <name type="scientific">Ktedonosporobacter rubrisoli</name>
    <dbReference type="NCBI Taxonomy" id="2509675"/>
    <lineage>
        <taxon>Bacteria</taxon>
        <taxon>Bacillati</taxon>
        <taxon>Chloroflexota</taxon>
        <taxon>Ktedonobacteria</taxon>
        <taxon>Ktedonobacterales</taxon>
        <taxon>Ktedonosporobacteraceae</taxon>
        <taxon>Ktedonosporobacter</taxon>
    </lineage>
</organism>
<accession>A0A4P6JUU2</accession>
<dbReference type="Proteomes" id="UP000290365">
    <property type="component" value="Chromosome"/>
</dbReference>
<dbReference type="InterPro" id="IPR004378">
    <property type="entry name" value="F420H2_quin_Rdtase"/>
</dbReference>